<evidence type="ECO:0000259" key="2">
    <source>
        <dbReference type="PROSITE" id="PS51186"/>
    </source>
</evidence>
<dbReference type="InterPro" id="IPR016181">
    <property type="entry name" value="Acyl_CoA_acyltransferase"/>
</dbReference>
<organism evidence="3 4">
    <name type="scientific">Bacteroides reticulotermitis JCM 10512</name>
    <dbReference type="NCBI Taxonomy" id="1445607"/>
    <lineage>
        <taxon>Bacteria</taxon>
        <taxon>Pseudomonadati</taxon>
        <taxon>Bacteroidota</taxon>
        <taxon>Bacteroidia</taxon>
        <taxon>Bacteroidales</taxon>
        <taxon>Bacteroidaceae</taxon>
        <taxon>Bacteroides</taxon>
    </lineage>
</organism>
<evidence type="ECO:0000313" key="3">
    <source>
        <dbReference type="EMBL" id="GAE83071.1"/>
    </source>
</evidence>
<sequence>MESSDRVVLNDPERYILKQGGQIFFAVNGQGKPVGCCALIKHAPEGYYELAKMAVSPQYQGRGIGTLLGEALLAYAREHEVRKIVLEGNTRLASSIALYRKLGFQEVPNLNAAYERCNIKMELNIV</sequence>
<keyword evidence="1" id="KW-0808">Transferase</keyword>
<dbReference type="Pfam" id="PF00583">
    <property type="entry name" value="Acetyltransf_1"/>
    <property type="match status" value="1"/>
</dbReference>
<dbReference type="Gene3D" id="3.40.630.30">
    <property type="match status" value="1"/>
</dbReference>
<proteinExistence type="predicted"/>
<dbReference type="RefSeq" id="WP_052517106.1">
    <property type="nucleotide sequence ID" value="NZ_BAIV01000006.1"/>
</dbReference>
<dbReference type="InterPro" id="IPR050769">
    <property type="entry name" value="NAT_camello-type"/>
</dbReference>
<protein>
    <submittedName>
        <fullName evidence="3">Transcriptional regulator</fullName>
    </submittedName>
</protein>
<dbReference type="Proteomes" id="UP000019131">
    <property type="component" value="Unassembled WGS sequence"/>
</dbReference>
<dbReference type="SUPFAM" id="SSF55729">
    <property type="entry name" value="Acyl-CoA N-acyltransferases (Nat)"/>
    <property type="match status" value="1"/>
</dbReference>
<dbReference type="GO" id="GO:0008080">
    <property type="term" value="F:N-acetyltransferase activity"/>
    <property type="evidence" value="ECO:0007669"/>
    <property type="project" value="InterPro"/>
</dbReference>
<reference evidence="3 4" key="1">
    <citation type="journal article" date="2014" name="Genome Announc.">
        <title>Draft Genome Sequence of Bacteroides reticulotermitis Strain JCM 10512T, Isolated from the Gut of a Termite.</title>
        <authorList>
            <person name="Yuki M."/>
            <person name="Oshima K."/>
            <person name="Suda W."/>
            <person name="Sakamoto M."/>
            <person name="Iida T."/>
            <person name="Hattori M."/>
            <person name="Ohkuma M."/>
        </authorList>
    </citation>
    <scope>NUCLEOTIDE SEQUENCE [LARGE SCALE GENOMIC DNA]</scope>
    <source>
        <strain evidence="3 4">JCM 10512</strain>
    </source>
</reference>
<dbReference type="PANTHER" id="PTHR13947">
    <property type="entry name" value="GNAT FAMILY N-ACETYLTRANSFERASE"/>
    <property type="match status" value="1"/>
</dbReference>
<evidence type="ECO:0000313" key="4">
    <source>
        <dbReference type="Proteomes" id="UP000019131"/>
    </source>
</evidence>
<dbReference type="CDD" id="cd04301">
    <property type="entry name" value="NAT_SF"/>
    <property type="match status" value="1"/>
</dbReference>
<name>W4UQ40_9BACE</name>
<dbReference type="AlphaFoldDB" id="W4UQ40"/>
<feature type="domain" description="N-acetyltransferase" evidence="2">
    <location>
        <begin position="1"/>
        <end position="126"/>
    </location>
</feature>
<dbReference type="EMBL" id="BAIV01000006">
    <property type="protein sequence ID" value="GAE83071.1"/>
    <property type="molecule type" value="Genomic_DNA"/>
</dbReference>
<accession>W4UQ40</accession>
<dbReference type="PROSITE" id="PS51186">
    <property type="entry name" value="GNAT"/>
    <property type="match status" value="1"/>
</dbReference>
<keyword evidence="4" id="KW-1185">Reference proteome</keyword>
<gene>
    <name evidence="3" type="ORF">JCM10512_1323</name>
</gene>
<dbReference type="PANTHER" id="PTHR13947:SF37">
    <property type="entry name" value="LD18367P"/>
    <property type="match status" value="1"/>
</dbReference>
<comment type="caution">
    <text evidence="3">The sequence shown here is derived from an EMBL/GenBank/DDBJ whole genome shotgun (WGS) entry which is preliminary data.</text>
</comment>
<dbReference type="STRING" id="1445607.JCM10512_1323"/>
<dbReference type="InterPro" id="IPR000182">
    <property type="entry name" value="GNAT_dom"/>
</dbReference>
<evidence type="ECO:0000256" key="1">
    <source>
        <dbReference type="ARBA" id="ARBA00022679"/>
    </source>
</evidence>